<name>A0ABD5W7M5_9EURY</name>
<comment type="caution">
    <text evidence="1">The sequence shown here is derived from an EMBL/GenBank/DDBJ whole genome shotgun (WGS) entry which is preliminary data.</text>
</comment>
<accession>A0ABD5W7M5</accession>
<sequence>MQVDGVDGVYEEVSQNSHKISWTANGFRYQILASVQTDRETLIRLAESMETT</sequence>
<keyword evidence="2" id="KW-1185">Reference proteome</keyword>
<protein>
    <submittedName>
        <fullName evidence="1">Uncharacterized protein</fullName>
    </submittedName>
</protein>
<organism evidence="1 2">
    <name type="scientific">Halovenus salina</name>
    <dbReference type="NCBI Taxonomy" id="1510225"/>
    <lineage>
        <taxon>Archaea</taxon>
        <taxon>Methanobacteriati</taxon>
        <taxon>Methanobacteriota</taxon>
        <taxon>Stenosarchaea group</taxon>
        <taxon>Halobacteria</taxon>
        <taxon>Halobacteriales</taxon>
        <taxon>Haloarculaceae</taxon>
        <taxon>Halovenus</taxon>
    </lineage>
</organism>
<dbReference type="AlphaFoldDB" id="A0ABD5W7M5"/>
<evidence type="ECO:0000313" key="2">
    <source>
        <dbReference type="Proteomes" id="UP001596445"/>
    </source>
</evidence>
<gene>
    <name evidence="1" type="ORF">ACFQQG_17940</name>
</gene>
<dbReference type="RefSeq" id="WP_382187009.1">
    <property type="nucleotide sequence ID" value="NZ_JBHSZI010000001.1"/>
</dbReference>
<reference evidence="1 2" key="1">
    <citation type="journal article" date="2019" name="Int. J. Syst. Evol. Microbiol.">
        <title>The Global Catalogue of Microorganisms (GCM) 10K type strain sequencing project: providing services to taxonomists for standard genome sequencing and annotation.</title>
        <authorList>
            <consortium name="The Broad Institute Genomics Platform"/>
            <consortium name="The Broad Institute Genome Sequencing Center for Infectious Disease"/>
            <person name="Wu L."/>
            <person name="Ma J."/>
        </authorList>
    </citation>
    <scope>NUCLEOTIDE SEQUENCE [LARGE SCALE GENOMIC DNA]</scope>
    <source>
        <strain evidence="1 2">JCM 30072</strain>
    </source>
</reference>
<proteinExistence type="predicted"/>
<evidence type="ECO:0000313" key="1">
    <source>
        <dbReference type="EMBL" id="MFC7059724.1"/>
    </source>
</evidence>
<dbReference type="EMBL" id="JBHSZI010000001">
    <property type="protein sequence ID" value="MFC7059724.1"/>
    <property type="molecule type" value="Genomic_DNA"/>
</dbReference>
<dbReference type="Proteomes" id="UP001596445">
    <property type="component" value="Unassembled WGS sequence"/>
</dbReference>